<dbReference type="EMBL" id="QZEZ01000005">
    <property type="protein sequence ID" value="RJK95294.1"/>
    <property type="molecule type" value="Genomic_DNA"/>
</dbReference>
<dbReference type="OrthoDB" id="3691767at2"/>
<organism evidence="1 2">
    <name type="scientific">Vallicoccus soli</name>
    <dbReference type="NCBI Taxonomy" id="2339232"/>
    <lineage>
        <taxon>Bacteria</taxon>
        <taxon>Bacillati</taxon>
        <taxon>Actinomycetota</taxon>
        <taxon>Actinomycetes</taxon>
        <taxon>Motilibacterales</taxon>
        <taxon>Vallicoccaceae</taxon>
        <taxon>Vallicoccus</taxon>
    </lineage>
</organism>
<keyword evidence="2" id="KW-1185">Reference proteome</keyword>
<keyword evidence="1" id="KW-0547">Nucleotide-binding</keyword>
<gene>
    <name evidence="1" type="ORF">D5H78_11530</name>
</gene>
<proteinExistence type="predicted"/>
<dbReference type="Gene3D" id="3.40.50.300">
    <property type="entry name" value="P-loop containing nucleotide triphosphate hydrolases"/>
    <property type="match status" value="1"/>
</dbReference>
<dbReference type="GO" id="GO:0005524">
    <property type="term" value="F:ATP binding"/>
    <property type="evidence" value="ECO:0007669"/>
    <property type="project" value="UniProtKB-KW"/>
</dbReference>
<name>A0A3A3YYB2_9ACTN</name>
<sequence>MGDSPSVEPRRVVLLTGPSGCGKSRLARASGLPVLNLDDFYKDGDDPTLPVDEDLGIADWDDPRSWDGARAVAALEALLRDGAVEVPVYDIAHDRATSHREFSLGGARTLVAEGIFAAEVVGACRERGLLADALVVRRAPWKNFLRRLARDLAERRKGPAVLVRRGLALMREEPAVVARQVALGCRACSAEETLRTLRSYA</sequence>
<protein>
    <submittedName>
        <fullName evidence="1">ATP-binding protein</fullName>
    </submittedName>
</protein>
<dbReference type="SUPFAM" id="SSF52540">
    <property type="entry name" value="P-loop containing nucleoside triphosphate hydrolases"/>
    <property type="match status" value="1"/>
</dbReference>
<evidence type="ECO:0000313" key="1">
    <source>
        <dbReference type="EMBL" id="RJK95294.1"/>
    </source>
</evidence>
<dbReference type="AlphaFoldDB" id="A0A3A3YYB2"/>
<evidence type="ECO:0000313" key="2">
    <source>
        <dbReference type="Proteomes" id="UP000265614"/>
    </source>
</evidence>
<accession>A0A3A3YYB2</accession>
<keyword evidence="1" id="KW-0067">ATP-binding</keyword>
<dbReference type="InterPro" id="IPR027417">
    <property type="entry name" value="P-loop_NTPase"/>
</dbReference>
<dbReference type="Proteomes" id="UP000265614">
    <property type="component" value="Unassembled WGS sequence"/>
</dbReference>
<reference evidence="1 2" key="1">
    <citation type="submission" date="2018-09" db="EMBL/GenBank/DDBJ databases">
        <title>YIM 75000 draft genome.</title>
        <authorList>
            <person name="Tang S."/>
            <person name="Feng Y."/>
        </authorList>
    </citation>
    <scope>NUCLEOTIDE SEQUENCE [LARGE SCALE GENOMIC DNA]</scope>
    <source>
        <strain evidence="1 2">YIM 75000</strain>
    </source>
</reference>
<comment type="caution">
    <text evidence="1">The sequence shown here is derived from an EMBL/GenBank/DDBJ whole genome shotgun (WGS) entry which is preliminary data.</text>
</comment>